<keyword evidence="2" id="KW-0732">Signal</keyword>
<dbReference type="EMBL" id="CP026538">
    <property type="protein sequence ID" value="QAZ69234.1"/>
    <property type="molecule type" value="Genomic_DNA"/>
</dbReference>
<dbReference type="KEGG" id="dcb:C3Y92_19110"/>
<feature type="region of interest" description="Disordered" evidence="1">
    <location>
        <begin position="473"/>
        <end position="493"/>
    </location>
</feature>
<gene>
    <name evidence="3" type="ORF">C3Y92_19110</name>
</gene>
<dbReference type="RefSeq" id="WP_129355435.1">
    <property type="nucleotide sequence ID" value="NZ_CP026538.1"/>
</dbReference>
<evidence type="ECO:0000313" key="3">
    <source>
        <dbReference type="EMBL" id="QAZ69234.1"/>
    </source>
</evidence>
<dbReference type="Proteomes" id="UP000293296">
    <property type="component" value="Chromosome"/>
</dbReference>
<accession>A0A4P6HR69</accession>
<protein>
    <submittedName>
        <fullName evidence="3">Uncharacterized protein</fullName>
    </submittedName>
</protein>
<evidence type="ECO:0000256" key="1">
    <source>
        <dbReference type="SAM" id="MobiDB-lite"/>
    </source>
</evidence>
<evidence type="ECO:0000313" key="4">
    <source>
        <dbReference type="Proteomes" id="UP000293296"/>
    </source>
</evidence>
<feature type="chain" id="PRO_5020277065" evidence="2">
    <location>
        <begin position="24"/>
        <end position="493"/>
    </location>
</feature>
<sequence length="493" mass="53441">MATLAARLLGLALLALAAWLSLAAGPAEAAKPLEFRGIPFGAPLAEVPGLVPILDAGPVALYRRETEKPAFGEDCPTTVRYGFSRGKFFFVRLHLAGCEDLGNVIAAYEAKYGRPAREGAPGWTRLVWRQPALTVSLSHDAREGTTDIDYVYLPDLSHDERDTWQSLDDVRAHGPIGFRGIRFGRDIESLPEMAEAYREGAAVYYRRAGERLELGETRLGDILYGFYQGKFFAVLMRADAGVDFEALRQAYAAKYGAPRAIAATLEEELVWSWPGAQIALSRDTAAGGLAIRYADAARLAQVVAAETAAGAPPSLSGGLRIFSKGDPPRSFRGAAFGAPETALPTGEFLFTHRGRRYLRRADERLNLGDIPLISVVYAYDAGKLAGVALTIAPSGSDPKADYERVLAAYSAKYGPPVTRPEPDGATMHLWSWPGLSLALVRPAKGPLEVHYVDASLLRRREAALAERALDALDRKTFAPPPHGENRIENPGQE</sequence>
<organism evidence="3 4">
    <name type="scientific">Solidesulfovibrio carbinolicus</name>
    <dbReference type="NCBI Taxonomy" id="296842"/>
    <lineage>
        <taxon>Bacteria</taxon>
        <taxon>Pseudomonadati</taxon>
        <taxon>Thermodesulfobacteriota</taxon>
        <taxon>Desulfovibrionia</taxon>
        <taxon>Desulfovibrionales</taxon>
        <taxon>Desulfovibrionaceae</taxon>
        <taxon>Solidesulfovibrio</taxon>
    </lineage>
</organism>
<dbReference type="OrthoDB" id="5442117at2"/>
<feature type="signal peptide" evidence="2">
    <location>
        <begin position="1"/>
        <end position="23"/>
    </location>
</feature>
<reference evidence="3 4" key="1">
    <citation type="submission" date="2018-02" db="EMBL/GenBank/DDBJ databases">
        <title>Genome sequence of Desulfovibrio carbinolicus DSM 3852.</title>
        <authorList>
            <person name="Wilbanks E."/>
            <person name="Skennerton C.T."/>
            <person name="Orphan V.J."/>
        </authorList>
    </citation>
    <scope>NUCLEOTIDE SEQUENCE [LARGE SCALE GENOMIC DNA]</scope>
    <source>
        <strain evidence="3 4">DSM 3852</strain>
    </source>
</reference>
<keyword evidence="4" id="KW-1185">Reference proteome</keyword>
<proteinExistence type="predicted"/>
<dbReference type="AlphaFoldDB" id="A0A4P6HR69"/>
<evidence type="ECO:0000256" key="2">
    <source>
        <dbReference type="SAM" id="SignalP"/>
    </source>
</evidence>
<name>A0A4P6HR69_9BACT</name>